<evidence type="ECO:0000313" key="1">
    <source>
        <dbReference type="EMBL" id="GJM50845.1"/>
    </source>
</evidence>
<dbReference type="RefSeq" id="WP_264845597.1">
    <property type="nucleotide sequence ID" value="NZ_BPMA01000012.1"/>
</dbReference>
<dbReference type="Pfam" id="PF02482">
    <property type="entry name" value="Ribosomal_S30AE"/>
    <property type="match status" value="1"/>
</dbReference>
<dbReference type="Proteomes" id="UP001208692">
    <property type="component" value="Unassembled WGS sequence"/>
</dbReference>
<dbReference type="NCBIfam" id="TIGR00741">
    <property type="entry name" value="yfiA"/>
    <property type="match status" value="1"/>
</dbReference>
<sequence>MKVNYNAVGFTVDQKLVDFIQKKMDKLEHFYDRIIDADVYLKLENTSAKENKIVEIKVNVPGDHFVVKKQAKSFEEAMDNSVNPIERFLKKHKETR</sequence>
<dbReference type="InterPro" id="IPR003489">
    <property type="entry name" value="RHF/RaiA"/>
</dbReference>
<organism evidence="1 3">
    <name type="scientific">Capnocytophaga catalasegens</name>
    <dbReference type="NCBI Taxonomy" id="1004260"/>
    <lineage>
        <taxon>Bacteria</taxon>
        <taxon>Pseudomonadati</taxon>
        <taxon>Bacteroidota</taxon>
        <taxon>Flavobacteriia</taxon>
        <taxon>Flavobacteriales</taxon>
        <taxon>Flavobacteriaceae</taxon>
        <taxon>Capnocytophaga</taxon>
    </lineage>
</organism>
<evidence type="ECO:0000313" key="4">
    <source>
        <dbReference type="Proteomes" id="UP001208692"/>
    </source>
</evidence>
<evidence type="ECO:0000313" key="3">
    <source>
        <dbReference type="Proteomes" id="UP001207736"/>
    </source>
</evidence>
<dbReference type="EMBL" id="BQKB01000007">
    <property type="protein sequence ID" value="GJM51998.1"/>
    <property type="molecule type" value="Genomic_DNA"/>
</dbReference>
<comment type="caution">
    <text evidence="1">The sequence shown here is derived from an EMBL/GenBank/DDBJ whole genome shotgun (WGS) entry which is preliminary data.</text>
</comment>
<evidence type="ECO:0000313" key="2">
    <source>
        <dbReference type="EMBL" id="GJM51998.1"/>
    </source>
</evidence>
<name>A0AAV5AZB1_9FLAO</name>
<evidence type="ECO:0008006" key="5">
    <source>
        <dbReference type="Google" id="ProtNLM"/>
    </source>
</evidence>
<accession>A0AAV5AZB1</accession>
<dbReference type="InterPro" id="IPR036567">
    <property type="entry name" value="RHF-like"/>
</dbReference>
<protein>
    <recommendedName>
        <fullName evidence="5">Ribosomal subunit interface protein</fullName>
    </recommendedName>
</protein>
<reference evidence="1 4" key="1">
    <citation type="submission" date="2021-11" db="EMBL/GenBank/DDBJ databases">
        <title>Draft genome sequence of Capnocytophaga sp. strain KC07075 isolated from cat oral cavity.</title>
        <authorList>
            <person name="Suzuki M."/>
            <person name="Imaoka K."/>
            <person name="Kimura M."/>
            <person name="Morikawa S."/>
            <person name="Maeda K."/>
        </authorList>
    </citation>
    <scope>NUCLEOTIDE SEQUENCE</scope>
    <source>
        <strain evidence="1">KC07075</strain>
        <strain evidence="2 4">KC07079</strain>
    </source>
</reference>
<gene>
    <name evidence="1" type="ORF">RCZ15_18180</name>
    <name evidence="2" type="ORF">RCZ16_03160</name>
</gene>
<proteinExistence type="predicted"/>
<dbReference type="AlphaFoldDB" id="A0AAV5AZB1"/>
<keyword evidence="4" id="KW-1185">Reference proteome</keyword>
<dbReference type="SUPFAM" id="SSF69754">
    <property type="entry name" value="Ribosome binding protein Y (YfiA homologue)"/>
    <property type="match status" value="1"/>
</dbReference>
<dbReference type="EMBL" id="BQKA01000033">
    <property type="protein sequence ID" value="GJM50845.1"/>
    <property type="molecule type" value="Genomic_DNA"/>
</dbReference>
<dbReference type="CDD" id="cd00552">
    <property type="entry name" value="RaiA"/>
    <property type="match status" value="1"/>
</dbReference>
<dbReference type="Proteomes" id="UP001207736">
    <property type="component" value="Unassembled WGS sequence"/>
</dbReference>
<dbReference type="Gene3D" id="3.30.160.100">
    <property type="entry name" value="Ribosome hibernation promotion factor-like"/>
    <property type="match status" value="1"/>
</dbReference>